<dbReference type="Pfam" id="PF16409">
    <property type="entry name" value="DUF5017"/>
    <property type="match status" value="1"/>
</dbReference>
<dbReference type="HOGENOM" id="CLU_859580_0_0_10"/>
<gene>
    <name evidence="2" type="ORF">Bcop_1119</name>
</gene>
<protein>
    <recommendedName>
        <fullName evidence="1">DUF5017 domain-containing protein</fullName>
    </recommendedName>
</protein>
<dbReference type="PROSITE" id="PS51257">
    <property type="entry name" value="PROKAR_LIPOPROTEIN"/>
    <property type="match status" value="1"/>
</dbReference>
<name>F3ZU78_9BACE</name>
<accession>F3ZU78</accession>
<evidence type="ECO:0000259" key="1">
    <source>
        <dbReference type="Pfam" id="PF16409"/>
    </source>
</evidence>
<keyword evidence="3" id="KW-1185">Reference proteome</keyword>
<feature type="domain" description="DUF5017" evidence="1">
    <location>
        <begin position="236"/>
        <end position="316"/>
    </location>
</feature>
<evidence type="ECO:0000313" key="2">
    <source>
        <dbReference type="EMBL" id="EGJ71323.1"/>
    </source>
</evidence>
<sequence length="323" mass="37125">MKRNILSLIAMLFVLGSCDYNDKYFDGLDEMSEPQDIVKMDYKLLDGDYALIGSNSTNKKIALDLDEAASAEGEKIEIYSKALAKIKDTKTFDKLLDPSVFLPAFLQEKWFTKDNGSSVFITYNYQEAEKEVEEREALFVVLNNKWILKPLALISVDFEDYDKGYIDFVREGWFNLALGDEVKVWQVKEYNKNKYIDFSAYKKNGICENWVITPTNKILDKDFIFKFDIQVRNYAGDCLTILVSEDFNGKEDGVASANWKDITEIFKGLEKRDEFVEAGVFKLDEYIGKNVTFAFKYLGSASEGKTTTYQIDNILLDNSNFLN</sequence>
<evidence type="ECO:0000313" key="3">
    <source>
        <dbReference type="Proteomes" id="UP000018439"/>
    </source>
</evidence>
<dbReference type="AlphaFoldDB" id="F3ZU78"/>
<dbReference type="eggNOG" id="COG3291">
    <property type="taxonomic scope" value="Bacteria"/>
</dbReference>
<dbReference type="InterPro" id="IPR032185">
    <property type="entry name" value="DUF5017"/>
</dbReference>
<dbReference type="STRING" id="679937.Bcop_1119"/>
<dbReference type="EMBL" id="CM001167">
    <property type="protein sequence ID" value="EGJ71323.1"/>
    <property type="molecule type" value="Genomic_DNA"/>
</dbReference>
<dbReference type="OrthoDB" id="1013052at2"/>
<dbReference type="NCBIfam" id="NF038128">
    <property type="entry name" value="choice_anch_J"/>
    <property type="match status" value="1"/>
</dbReference>
<reference evidence="2 3" key="1">
    <citation type="journal article" date="2011" name="Stand. Genomic Sci.">
        <title>Non-contiguous finished genome sequence of Bacteroides coprosuis type strain (PC139).</title>
        <authorList>
            <person name="Land M."/>
            <person name="Held B."/>
            <person name="Gronow S."/>
            <person name="Abt B."/>
            <person name="Lucas S."/>
            <person name="Del Rio T.G."/>
            <person name="Nolan M."/>
            <person name="Tice H."/>
            <person name="Cheng J.F."/>
            <person name="Pitluck S."/>
            <person name="Liolios K."/>
            <person name="Pagani I."/>
            <person name="Ivanova N."/>
            <person name="Mavromatis K."/>
            <person name="Mikhailova N."/>
            <person name="Pati A."/>
            <person name="Tapia R."/>
            <person name="Han C."/>
            <person name="Goodwin L."/>
            <person name="Chen A."/>
            <person name="Palaniappan K."/>
            <person name="Hauser L."/>
            <person name="Brambilla E.M."/>
            <person name="Rohde M."/>
            <person name="Goker M."/>
            <person name="Detter J.C."/>
            <person name="Woyke T."/>
            <person name="Bristow J."/>
            <person name="Eisen J.A."/>
            <person name="Markowitz V."/>
            <person name="Hugenholtz P."/>
            <person name="Kyrpides N.C."/>
            <person name="Klenk H.P."/>
            <person name="Lapidus A."/>
        </authorList>
    </citation>
    <scope>NUCLEOTIDE SEQUENCE [LARGE SCALE GENOMIC DNA]</scope>
    <source>
        <strain evidence="2 3">DSM 18011</strain>
    </source>
</reference>
<organism evidence="2 3">
    <name type="scientific">Bacteroides coprosuis DSM 18011</name>
    <dbReference type="NCBI Taxonomy" id="679937"/>
    <lineage>
        <taxon>Bacteria</taxon>
        <taxon>Pseudomonadati</taxon>
        <taxon>Bacteroidota</taxon>
        <taxon>Bacteroidia</taxon>
        <taxon>Bacteroidales</taxon>
        <taxon>Bacteroidaceae</taxon>
        <taxon>Bacteroides</taxon>
    </lineage>
</organism>
<proteinExistence type="predicted"/>
<dbReference type="Proteomes" id="UP000018439">
    <property type="component" value="Chromosome"/>
</dbReference>